<dbReference type="EMBL" id="BMAC01000871">
    <property type="protein sequence ID" value="GFQ03792.1"/>
    <property type="molecule type" value="Genomic_DNA"/>
</dbReference>
<dbReference type="PANTHER" id="PTHR33477">
    <property type="entry name" value="P-LOOP NTPASE DOMAIN-CONTAINING PROTEIN LPA1 HOMOLOG 1"/>
    <property type="match status" value="1"/>
</dbReference>
<organism evidence="2 3">
    <name type="scientific">Phtheirospermum japonicum</name>
    <dbReference type="NCBI Taxonomy" id="374723"/>
    <lineage>
        <taxon>Eukaryota</taxon>
        <taxon>Viridiplantae</taxon>
        <taxon>Streptophyta</taxon>
        <taxon>Embryophyta</taxon>
        <taxon>Tracheophyta</taxon>
        <taxon>Spermatophyta</taxon>
        <taxon>Magnoliopsida</taxon>
        <taxon>eudicotyledons</taxon>
        <taxon>Gunneridae</taxon>
        <taxon>Pentapetalae</taxon>
        <taxon>asterids</taxon>
        <taxon>lamiids</taxon>
        <taxon>Lamiales</taxon>
        <taxon>Orobanchaceae</taxon>
        <taxon>Orobanchaceae incertae sedis</taxon>
        <taxon>Phtheirospermum</taxon>
    </lineage>
</organism>
<comment type="caution">
    <text evidence="2">The sequence shown here is derived from an EMBL/GenBank/DDBJ whole genome shotgun (WGS) entry which is preliminary data.</text>
</comment>
<feature type="compositionally biased region" description="Acidic residues" evidence="1">
    <location>
        <begin position="618"/>
        <end position="635"/>
    </location>
</feature>
<dbReference type="Proteomes" id="UP000653305">
    <property type="component" value="Unassembled WGS sequence"/>
</dbReference>
<gene>
    <name evidence="2" type="ORF">PHJA_002523000</name>
</gene>
<accession>A0A830DBW3</accession>
<keyword evidence="3" id="KW-1185">Reference proteome</keyword>
<dbReference type="SUPFAM" id="SSF52540">
    <property type="entry name" value="P-loop containing nucleoside triphosphate hydrolases"/>
    <property type="match status" value="1"/>
</dbReference>
<dbReference type="Gene3D" id="3.40.50.300">
    <property type="entry name" value="P-loop containing nucleotide triphosphate hydrolases"/>
    <property type="match status" value="1"/>
</dbReference>
<evidence type="ECO:0000313" key="3">
    <source>
        <dbReference type="Proteomes" id="UP000653305"/>
    </source>
</evidence>
<feature type="region of interest" description="Disordered" evidence="1">
    <location>
        <begin position="610"/>
        <end position="637"/>
    </location>
</feature>
<evidence type="ECO:0000313" key="2">
    <source>
        <dbReference type="EMBL" id="GFQ03792.1"/>
    </source>
</evidence>
<evidence type="ECO:0000256" key="1">
    <source>
        <dbReference type="SAM" id="MobiDB-lite"/>
    </source>
</evidence>
<name>A0A830DBW3_9LAMI</name>
<sequence>MAVPEGLAKLLYLVVRDDDAAAAPAENKETPSFRYSRSLLQSTLQLMGCKPRHAFKISQRVFEMMRRESFEDKLFPTCVVVPQQDVKVYPNKEPEYYVDACLDKADVDTLALEENQSKSKPFELYKRRTTVVVRRKKFLDVVCEALSEYKYVGPNQRADLVIACSGALGPAILTALVRSLPTSDACNLVSAAQPSKYFIFGGQIRERKESVTVLLCGTSGCGKSTLSALLGSRLGITTIVSTDSIRHMMRSFVDEKQNPLLWASTYHAGEYLDPFAVAEAKTKRKAKKSAGISVDSLLKKDVVINHTTGKPEGNNSTSDLISSKQMAVEGFKAQSEMVIDSLDRLISAWEERKESVVVEGVHLSLNFVMGLMKKHPSIIPFMIYIANEEKHMERFAVRAKYMTLDPAKNKYVKYIRNIRTIQEYLCNRASKHLVPKVNNTNVDKSVAVIHATVFSCLRRRAIGEHLYDPITNTIDSVDEEYRNQRTANSLSSKGMFQLIQRKGSSRQLMALLNNDGSVAKAWPVNQIDDCGTPVVGHTTKKRIGSPMYGPLQIGKAEPVNLQFGHFGISAWPNDTGCTSHASSVDEFTDNGSRCFSSCCSSPRGFAKELKEEMSVNGSDEEADESPEPDSDEDLNDGEKNLQEELEGSVDEEYTKSDEEYDDLAMQDFNGYMTDDDGDFYYKMQLNDMLSISADISSKNSGSRYGDKYQQNLDLFLGTRREPLMCSLASHLKGNCKLRKRSQSIPAFGKHASLATNHIRGITRRGAILGPVAGHGLSRVLGASTRA</sequence>
<proteinExistence type="predicted"/>
<protein>
    <submittedName>
        <fullName evidence="2">Uncharacterized protein ddb_g0273453/ddb_g0273565</fullName>
    </submittedName>
</protein>
<dbReference type="OrthoDB" id="10263927at2759"/>
<dbReference type="InterPro" id="IPR027417">
    <property type="entry name" value="P-loop_NTPase"/>
</dbReference>
<dbReference type="AlphaFoldDB" id="A0A830DBW3"/>
<reference evidence="2" key="1">
    <citation type="submission" date="2020-07" db="EMBL/GenBank/DDBJ databases">
        <title>Ethylene signaling mediates host invasion by parasitic plants.</title>
        <authorList>
            <person name="Yoshida S."/>
        </authorList>
    </citation>
    <scope>NUCLEOTIDE SEQUENCE</scope>
    <source>
        <strain evidence="2">Okayama</strain>
    </source>
</reference>
<dbReference type="PANTHER" id="PTHR33477:SF3">
    <property type="entry name" value="P-LOOP NTPASE DOMAIN-CONTAINING PROTEIN LPA1 HOMOLOG 1"/>
    <property type="match status" value="1"/>
</dbReference>